<organism evidence="4 5">
    <name type="scientific">Marinitenerispora sediminis</name>
    <dbReference type="NCBI Taxonomy" id="1931232"/>
    <lineage>
        <taxon>Bacteria</taxon>
        <taxon>Bacillati</taxon>
        <taxon>Actinomycetota</taxon>
        <taxon>Actinomycetes</taxon>
        <taxon>Streptosporangiales</taxon>
        <taxon>Nocardiopsidaceae</taxon>
        <taxon>Marinitenerispora</taxon>
    </lineage>
</organism>
<evidence type="ECO:0000259" key="3">
    <source>
        <dbReference type="Pfam" id="PF08341"/>
    </source>
</evidence>
<sequence>MRRGRALLAAVLLLGWCGLGWYGAAPARAEADTIARVDRNGVAGETVHFAGEGAPAAATALFNLRVGDAAGLPAYCVDLGTDVDQRAPYVEADWADLPAGRAVAARPDPVLWIVTHSYPHVGLADLRAAAGIGSLDEAQAIAGTQAAIWHFSNGVDLRTEGLTHRNSAEVEALYRYLVANAAAAGPVPEPPPSLALEPGVVRGDSAEPLGPFTVRTTSEGPVRLTVNGVRAASLVDGAGDPVTSAVDGAQVLLRLEPGTPEGSAKVYADSDAVVVSAGRLFVGRDGVKTQPLVAADSATVSATVSATANWTADPPSAAPAGPEPSPPTAPGASAGAPPPAATAPRPTPAPRPEPDPSPLVIAEDKRPDADLPFTGTWLGTVLLAGSASLVAGAVVMVLGYRRRR</sequence>
<feature type="compositionally biased region" description="Low complexity" evidence="1">
    <location>
        <begin position="310"/>
        <end position="320"/>
    </location>
</feature>
<protein>
    <submittedName>
        <fullName evidence="4">Surface protein</fullName>
    </submittedName>
</protein>
<keyword evidence="2" id="KW-1133">Transmembrane helix</keyword>
<keyword evidence="2" id="KW-0812">Transmembrane</keyword>
<dbReference type="Gene3D" id="1.10.150.480">
    <property type="match status" value="1"/>
</dbReference>
<dbReference type="NCBIfam" id="TIGR03934">
    <property type="entry name" value="TQXA_dom"/>
    <property type="match status" value="1"/>
</dbReference>
<dbReference type="Proteomes" id="UP000253318">
    <property type="component" value="Unassembled WGS sequence"/>
</dbReference>
<comment type="caution">
    <text evidence="4">The sequence shown here is derived from an EMBL/GenBank/DDBJ whole genome shotgun (WGS) entry which is preliminary data.</text>
</comment>
<reference evidence="4 5" key="1">
    <citation type="submission" date="2018-04" db="EMBL/GenBank/DDBJ databases">
        <title>Novel actinobacteria from marine sediment.</title>
        <authorList>
            <person name="Ng Z.Y."/>
            <person name="Tan G.Y.A."/>
        </authorList>
    </citation>
    <scope>NUCLEOTIDE SEQUENCE [LARGE SCALE GENOMIC DNA]</scope>
    <source>
        <strain evidence="4 5">TPS81</strain>
    </source>
</reference>
<dbReference type="EMBL" id="QEIN01000101">
    <property type="protein sequence ID" value="RCV58073.1"/>
    <property type="molecule type" value="Genomic_DNA"/>
</dbReference>
<gene>
    <name evidence="4" type="ORF">DEF24_14160</name>
</gene>
<dbReference type="AlphaFoldDB" id="A0A368T4U0"/>
<accession>A0A368T4U0</accession>
<evidence type="ECO:0000256" key="1">
    <source>
        <dbReference type="SAM" id="MobiDB-lite"/>
    </source>
</evidence>
<keyword evidence="2" id="KW-0472">Membrane</keyword>
<name>A0A368T4U0_9ACTN</name>
<keyword evidence="5" id="KW-1185">Reference proteome</keyword>
<evidence type="ECO:0000313" key="4">
    <source>
        <dbReference type="EMBL" id="RCV58073.1"/>
    </source>
</evidence>
<dbReference type="Pfam" id="PF08341">
    <property type="entry name" value="TED"/>
    <property type="match status" value="1"/>
</dbReference>
<feature type="domain" description="Thioester" evidence="3">
    <location>
        <begin position="73"/>
        <end position="182"/>
    </location>
</feature>
<evidence type="ECO:0000313" key="5">
    <source>
        <dbReference type="Proteomes" id="UP000253318"/>
    </source>
</evidence>
<feature type="compositionally biased region" description="Pro residues" evidence="1">
    <location>
        <begin position="336"/>
        <end position="357"/>
    </location>
</feature>
<dbReference type="InterPro" id="IPR023849">
    <property type="entry name" value="TQXA_dom"/>
</dbReference>
<feature type="transmembrane region" description="Helical" evidence="2">
    <location>
        <begin position="377"/>
        <end position="400"/>
    </location>
</feature>
<evidence type="ECO:0000256" key="2">
    <source>
        <dbReference type="SAM" id="Phobius"/>
    </source>
</evidence>
<dbReference type="InterPro" id="IPR013552">
    <property type="entry name" value="Thioester_dom"/>
</dbReference>
<feature type="region of interest" description="Disordered" evidence="1">
    <location>
        <begin position="310"/>
        <end position="363"/>
    </location>
</feature>
<proteinExistence type="predicted"/>